<evidence type="ECO:0000313" key="8">
    <source>
        <dbReference type="EMBL" id="PQL95381.1"/>
    </source>
</evidence>
<evidence type="ECO:0000256" key="2">
    <source>
        <dbReference type="ARBA" id="ARBA00022475"/>
    </source>
</evidence>
<dbReference type="EMBL" id="PSZM01000001">
    <property type="protein sequence ID" value="PQL95381.1"/>
    <property type="molecule type" value="Genomic_DNA"/>
</dbReference>
<keyword evidence="5 7" id="KW-0472">Membrane</keyword>
<keyword evidence="3" id="KW-0997">Cell inner membrane</keyword>
<dbReference type="OrthoDB" id="9801955at2"/>
<sequence>MFFSYFCFNILNNLKKLIKSLFILLSRLPFSILYGFSSILYVITYHFIGYRKKIVKNNLLIAFPDKTPKERKQIEKDFYKNFSDFIVELIKTFSMKGEDYDKRIQFTNLEISKQCLDEKKDVILLIGHMFNWEWLTGISNDLYQKNTYAVYKKVASNFFDQEVHKSRSRFGAIPLTVKEVGRTMLKLPNDGSHIFLFVADQSPFLGRIHYELNFFNRLTPAFNGYDKIARKKDYAIVYVDMVKIKRGKYEARLKRITPDKEYFKENEIVEKFYKELTQNIKTHPAIWLWSHKRWKYTSGKDYQL</sequence>
<gene>
    <name evidence="8" type="ORF">C4S77_00850</name>
</gene>
<accession>A0A2S8AG77</accession>
<comment type="caution">
    <text evidence="8">The sequence shown here is derived from an EMBL/GenBank/DDBJ whole genome shotgun (WGS) entry which is preliminary data.</text>
</comment>
<dbReference type="CDD" id="cd07984">
    <property type="entry name" value="LPLAT_LABLAT-like"/>
    <property type="match status" value="1"/>
</dbReference>
<dbReference type="Proteomes" id="UP000238042">
    <property type="component" value="Unassembled WGS sequence"/>
</dbReference>
<keyword evidence="7" id="KW-0812">Transmembrane</keyword>
<keyword evidence="2" id="KW-1003">Cell membrane</keyword>
<evidence type="ECO:0000256" key="6">
    <source>
        <dbReference type="ARBA" id="ARBA00023315"/>
    </source>
</evidence>
<keyword evidence="7" id="KW-1133">Transmembrane helix</keyword>
<dbReference type="PANTHER" id="PTHR30606:SF10">
    <property type="entry name" value="PHOSPHATIDYLINOSITOL MANNOSIDE ACYLTRANSFERASE"/>
    <property type="match status" value="1"/>
</dbReference>
<dbReference type="AlphaFoldDB" id="A0A2S8AG77"/>
<organism evidence="8 9">
    <name type="scientific">Apibacter adventoris</name>
    <dbReference type="NCBI Taxonomy" id="1679466"/>
    <lineage>
        <taxon>Bacteria</taxon>
        <taxon>Pseudomonadati</taxon>
        <taxon>Bacteroidota</taxon>
        <taxon>Flavobacteriia</taxon>
        <taxon>Flavobacteriales</taxon>
        <taxon>Weeksellaceae</taxon>
        <taxon>Apibacter</taxon>
    </lineage>
</organism>
<dbReference type="PANTHER" id="PTHR30606">
    <property type="entry name" value="LIPID A BIOSYNTHESIS LAUROYL ACYLTRANSFERASE"/>
    <property type="match status" value="1"/>
</dbReference>
<keyword evidence="4 8" id="KW-0808">Transferase</keyword>
<evidence type="ECO:0000256" key="5">
    <source>
        <dbReference type="ARBA" id="ARBA00023136"/>
    </source>
</evidence>
<evidence type="ECO:0000256" key="7">
    <source>
        <dbReference type="SAM" id="Phobius"/>
    </source>
</evidence>
<protein>
    <submittedName>
        <fullName evidence="8">Lipid A biosynthesis acyltransferase</fullName>
    </submittedName>
</protein>
<comment type="subcellular location">
    <subcellularLocation>
        <location evidence="1">Cell inner membrane</location>
    </subcellularLocation>
</comment>
<dbReference type="GO" id="GO:0005886">
    <property type="term" value="C:plasma membrane"/>
    <property type="evidence" value="ECO:0007669"/>
    <property type="project" value="UniProtKB-SubCell"/>
</dbReference>
<dbReference type="Pfam" id="PF03279">
    <property type="entry name" value="Lip_A_acyltrans"/>
    <property type="match status" value="1"/>
</dbReference>
<keyword evidence="6 8" id="KW-0012">Acyltransferase</keyword>
<dbReference type="GO" id="GO:0009247">
    <property type="term" value="P:glycolipid biosynthetic process"/>
    <property type="evidence" value="ECO:0007669"/>
    <property type="project" value="UniProtKB-ARBA"/>
</dbReference>
<evidence type="ECO:0000313" key="9">
    <source>
        <dbReference type="Proteomes" id="UP000238042"/>
    </source>
</evidence>
<keyword evidence="9" id="KW-1185">Reference proteome</keyword>
<name>A0A2S8AG77_9FLAO</name>
<proteinExistence type="predicted"/>
<dbReference type="GO" id="GO:0016746">
    <property type="term" value="F:acyltransferase activity"/>
    <property type="evidence" value="ECO:0007669"/>
    <property type="project" value="UniProtKB-KW"/>
</dbReference>
<evidence type="ECO:0000256" key="4">
    <source>
        <dbReference type="ARBA" id="ARBA00022679"/>
    </source>
</evidence>
<dbReference type="InterPro" id="IPR004960">
    <property type="entry name" value="LipA_acyltrans"/>
</dbReference>
<feature type="transmembrane region" description="Helical" evidence="7">
    <location>
        <begin position="20"/>
        <end position="43"/>
    </location>
</feature>
<evidence type="ECO:0000256" key="3">
    <source>
        <dbReference type="ARBA" id="ARBA00022519"/>
    </source>
</evidence>
<evidence type="ECO:0000256" key="1">
    <source>
        <dbReference type="ARBA" id="ARBA00004533"/>
    </source>
</evidence>
<reference evidence="8 9" key="1">
    <citation type="submission" date="2018-02" db="EMBL/GenBank/DDBJ databases">
        <title>Genome sequences of Apibacter spp., gut symbionts of Asian honey bees.</title>
        <authorList>
            <person name="Kwong W.K."/>
            <person name="Steele M.I."/>
            <person name="Moran N.A."/>
        </authorList>
    </citation>
    <scope>NUCLEOTIDE SEQUENCE [LARGE SCALE GENOMIC DNA]</scope>
    <source>
        <strain evidence="9">wkB301</strain>
    </source>
</reference>